<accession>A0A833QZK9</accession>
<feature type="compositionally biased region" description="Low complexity" evidence="6">
    <location>
        <begin position="25"/>
        <end position="36"/>
    </location>
</feature>
<evidence type="ECO:0000259" key="7">
    <source>
        <dbReference type="Pfam" id="PF07967"/>
    </source>
</evidence>
<evidence type="ECO:0000256" key="6">
    <source>
        <dbReference type="SAM" id="MobiDB-lite"/>
    </source>
</evidence>
<feature type="compositionally biased region" description="Polar residues" evidence="6">
    <location>
        <begin position="903"/>
        <end position="913"/>
    </location>
</feature>
<protein>
    <submittedName>
        <fullName evidence="9">NIPA-like protein</fullName>
    </submittedName>
</protein>
<evidence type="ECO:0000313" key="9">
    <source>
        <dbReference type="EMBL" id="KAF3329792.1"/>
    </source>
</evidence>
<evidence type="ECO:0000256" key="1">
    <source>
        <dbReference type="ARBA" id="ARBA00004123"/>
    </source>
</evidence>
<keyword evidence="4" id="KW-0862">Zinc</keyword>
<feature type="domain" description="C3HC-type" evidence="7">
    <location>
        <begin position="84"/>
        <end position="208"/>
    </location>
</feature>
<feature type="compositionally biased region" description="Polar residues" evidence="6">
    <location>
        <begin position="932"/>
        <end position="941"/>
    </location>
</feature>
<sequence>MREEVRSSGTPFALARSSSPPPTPVASSAGGSSPVRPANAASINWLGSSAQASKVGPHSSRPSLSTNAAGGCSALELSHPSCRPWERGDLLRRLATFKPSTWFSKPKVVSSLACSRRGWVNVDADKIKCESCGAQLMFTALSSCSPAEVVNAGEVFAEQLDLGHGVDCPWRGNCCVDSLVQFSLTAPTLVGGYKDRCDSLLQFTTLPVIASSAIETIRLTRSVQLDQLLSQPPNFLSGELGVDPTQLDSSSGYPYAQKLISLCGWEPRWLPNVQDCEENSTQSARNVCEDNSPFSTYYRDPQAAVSVKHDKGKGKMLMQESRSNSMRSPLLDCSLCGTTVRIWDFRTVARSSRFGSSNIDNPDGSKKLTRGVSAASAINGRMSVERDQIEGRDEVATTGEGKSLSNAEVDLNLTMAGGLPLTHPLPATSEHFRGVMGRDLMIGQPTGSEVGDRAASYESRGPSSRKRNREEGGSTVDKPQLVHQADSIEGTVIDRDGGDEVDDGTQDSGAPTKRACCFEFFGSNCAPPRVDSSGAGPSRYFSFDADINVNREMSEPPPPLGHARESTRASSVIAMDMVHSPKDDSMESVENHPGGDMDDVHLHSPPVHRNNNVQLNDMLDLNYSNQAQQSTCVQPAAGSVAREVGGSSTNEGEEILNTETNNAYAHDRGQVSLGVSGGSVGMGASHEAEIHGADGSVHRTDSVVADAEPVAEVTENLGGHTGESAPGPGLMDEFVPEEVPQGDSQEQDMVSRSLARADSGSKIYESTKADSVESGEKFGSHGVVGPDSSVHPSLSCNAGIYSTLEVSKEEVTQTGNAYVHSEFDPENGVGATNGENDYEPGMAEFDPIKHHKSYCPWVNGNVAVASCEGDHGSTSPSDGNTVPICGWQLTLDALHSFQSLGHAPNQTMQSESAASLYKDDHVTPSHKPMARQSASRSQGKH</sequence>
<evidence type="ECO:0000256" key="3">
    <source>
        <dbReference type="ARBA" id="ARBA00022771"/>
    </source>
</evidence>
<evidence type="ECO:0000313" key="10">
    <source>
        <dbReference type="Proteomes" id="UP000623129"/>
    </source>
</evidence>
<dbReference type="AlphaFoldDB" id="A0A833QZK9"/>
<feature type="domain" description="NuBaID C-terminal" evidence="8">
    <location>
        <begin position="842"/>
        <end position="895"/>
    </location>
</feature>
<evidence type="ECO:0000256" key="5">
    <source>
        <dbReference type="ARBA" id="ARBA00023242"/>
    </source>
</evidence>
<dbReference type="Pfam" id="PF08600">
    <property type="entry name" value="NuBaID_C"/>
    <property type="match status" value="1"/>
</dbReference>
<organism evidence="9 10">
    <name type="scientific">Carex littledalei</name>
    <dbReference type="NCBI Taxonomy" id="544730"/>
    <lineage>
        <taxon>Eukaryota</taxon>
        <taxon>Viridiplantae</taxon>
        <taxon>Streptophyta</taxon>
        <taxon>Embryophyta</taxon>
        <taxon>Tracheophyta</taxon>
        <taxon>Spermatophyta</taxon>
        <taxon>Magnoliopsida</taxon>
        <taxon>Liliopsida</taxon>
        <taxon>Poales</taxon>
        <taxon>Cyperaceae</taxon>
        <taxon>Cyperoideae</taxon>
        <taxon>Cariceae</taxon>
        <taxon>Carex</taxon>
        <taxon>Carex subgen. Euthyceras</taxon>
    </lineage>
</organism>
<keyword evidence="10" id="KW-1185">Reference proteome</keyword>
<feature type="region of interest" description="Disordered" evidence="6">
    <location>
        <begin position="903"/>
        <end position="941"/>
    </location>
</feature>
<dbReference type="Proteomes" id="UP000623129">
    <property type="component" value="Unassembled WGS sequence"/>
</dbReference>
<dbReference type="Pfam" id="PF07967">
    <property type="entry name" value="zf-C3HC"/>
    <property type="match status" value="1"/>
</dbReference>
<dbReference type="GO" id="GO:0008270">
    <property type="term" value="F:zinc ion binding"/>
    <property type="evidence" value="ECO:0007669"/>
    <property type="project" value="UniProtKB-KW"/>
</dbReference>
<comment type="subcellular location">
    <subcellularLocation>
        <location evidence="1">Nucleus</location>
    </subcellularLocation>
</comment>
<comment type="caution">
    <text evidence="9">The sequence shown here is derived from an EMBL/GenBank/DDBJ whole genome shotgun (WGS) entry which is preliminary data.</text>
</comment>
<dbReference type="PANTHER" id="PTHR15835">
    <property type="entry name" value="NUCLEAR-INTERACTING PARTNER OF ALK"/>
    <property type="match status" value="1"/>
</dbReference>
<reference evidence="9" key="1">
    <citation type="submission" date="2020-01" db="EMBL/GenBank/DDBJ databases">
        <title>Genome sequence of Kobresia littledalei, the first chromosome-level genome in the family Cyperaceae.</title>
        <authorList>
            <person name="Qu G."/>
        </authorList>
    </citation>
    <scope>NUCLEOTIDE SEQUENCE</scope>
    <source>
        <strain evidence="9">C.B.Clarke</strain>
        <tissue evidence="9">Leaf</tissue>
    </source>
</reference>
<feature type="region of interest" description="Disordered" evidence="6">
    <location>
        <begin position="441"/>
        <end position="478"/>
    </location>
</feature>
<keyword evidence="2" id="KW-0479">Metal-binding</keyword>
<evidence type="ECO:0000256" key="4">
    <source>
        <dbReference type="ARBA" id="ARBA00022833"/>
    </source>
</evidence>
<dbReference type="InterPro" id="IPR012935">
    <property type="entry name" value="NuBaID_N"/>
</dbReference>
<gene>
    <name evidence="9" type="ORF">FCM35_KLT05123</name>
</gene>
<dbReference type="OrthoDB" id="614844at2759"/>
<evidence type="ECO:0000256" key="2">
    <source>
        <dbReference type="ARBA" id="ARBA00022723"/>
    </source>
</evidence>
<dbReference type="PANTHER" id="PTHR15835:SF16">
    <property type="entry name" value="F20D23.9 PROTEIN"/>
    <property type="match status" value="1"/>
</dbReference>
<dbReference type="GO" id="GO:0005634">
    <property type="term" value="C:nucleus"/>
    <property type="evidence" value="ECO:0007669"/>
    <property type="project" value="UniProtKB-SubCell"/>
</dbReference>
<proteinExistence type="predicted"/>
<evidence type="ECO:0000259" key="8">
    <source>
        <dbReference type="Pfam" id="PF08600"/>
    </source>
</evidence>
<keyword evidence="3" id="KW-0863">Zinc-finger</keyword>
<feature type="region of interest" description="Disordered" evidence="6">
    <location>
        <begin position="1"/>
        <end position="36"/>
    </location>
</feature>
<name>A0A833QZK9_9POAL</name>
<dbReference type="InterPro" id="IPR013909">
    <property type="entry name" value="NuBaID_C"/>
</dbReference>
<dbReference type="EMBL" id="SWLB01000014">
    <property type="protein sequence ID" value="KAF3329792.1"/>
    <property type="molecule type" value="Genomic_DNA"/>
</dbReference>
<keyword evidence="5" id="KW-0539">Nucleus</keyword>